<evidence type="ECO:0000313" key="1">
    <source>
        <dbReference type="EMBL" id="EGZ29251.1"/>
    </source>
</evidence>
<dbReference type="Pfam" id="PF13637">
    <property type="entry name" value="Ank_4"/>
    <property type="match status" value="1"/>
</dbReference>
<dbReference type="EMBL" id="JH159151">
    <property type="protein sequence ID" value="EGZ29251.1"/>
    <property type="molecule type" value="Genomic_DNA"/>
</dbReference>
<dbReference type="SUPFAM" id="SSF48403">
    <property type="entry name" value="Ankyrin repeat"/>
    <property type="match status" value="1"/>
</dbReference>
<proteinExistence type="predicted"/>
<dbReference type="InParanoid" id="G4YMQ4"/>
<dbReference type="InterPro" id="IPR036770">
    <property type="entry name" value="Ankyrin_rpt-contain_sf"/>
</dbReference>
<accession>G4YMQ4</accession>
<gene>
    <name evidence="1" type="ORF">PHYSODRAFT_469034</name>
</gene>
<dbReference type="SMR" id="G4YMQ4"/>
<name>G4YMQ4_PHYSP</name>
<dbReference type="InterPro" id="IPR052050">
    <property type="entry name" value="SecEffector_AnkRepeat"/>
</dbReference>
<dbReference type="InterPro" id="IPR002110">
    <property type="entry name" value="Ankyrin_rpt"/>
</dbReference>
<sequence>MGPDAVEPLLQGGCLKENKNAAIGAIWVAAREGNLDLMKRVAAQHPKPPRGKNSEWLQFWGYAMSSACEGVNMDVIKWMMEHPTGQLLCKQMKEDFIMNNYDEQPQKAVEGGHIEAMAHLVEQGCKDEYATAMLKAARKGHLHCIEWLLEHTYQYQSGGSADRIVVEAAKRGNLDMLKFFHPPRYAAEEMSEKRRKIEDSGAWWGRSREAMDEAGVNGHLEVVKWLHANRSEVCSSVAADRAAENGHLEVLKWLESVMTANWTANTMDAAAGGGHLDIVKWLHANRSDGCTIKAVENAIGNGKLRVASWLCWYYPEFVPEHKGLWMYPKNLFDALLFIQVNYPDAFTVEFGRGTIADLADEMRKGSEILVKKWLEEKFPARPTKQRVRRR</sequence>
<evidence type="ECO:0000313" key="2">
    <source>
        <dbReference type="Proteomes" id="UP000002640"/>
    </source>
</evidence>
<dbReference type="KEGG" id="psoj:PHYSODRAFT_469034"/>
<dbReference type="PANTHER" id="PTHR46586:SF3">
    <property type="entry name" value="ANKYRIN REPEAT-CONTAINING PROTEIN"/>
    <property type="match status" value="1"/>
</dbReference>
<dbReference type="RefSeq" id="XP_009516526.1">
    <property type="nucleotide sequence ID" value="XM_009518231.1"/>
</dbReference>
<reference evidence="1 2" key="1">
    <citation type="journal article" date="2006" name="Science">
        <title>Phytophthora genome sequences uncover evolutionary origins and mechanisms of pathogenesis.</title>
        <authorList>
            <person name="Tyler B.M."/>
            <person name="Tripathy S."/>
            <person name="Zhang X."/>
            <person name="Dehal P."/>
            <person name="Jiang R.H."/>
            <person name="Aerts A."/>
            <person name="Arredondo F.D."/>
            <person name="Baxter L."/>
            <person name="Bensasson D."/>
            <person name="Beynon J.L."/>
            <person name="Chapman J."/>
            <person name="Damasceno C.M."/>
            <person name="Dorrance A.E."/>
            <person name="Dou D."/>
            <person name="Dickerman A.W."/>
            <person name="Dubchak I.L."/>
            <person name="Garbelotto M."/>
            <person name="Gijzen M."/>
            <person name="Gordon S.G."/>
            <person name="Govers F."/>
            <person name="Grunwald N.J."/>
            <person name="Huang W."/>
            <person name="Ivors K.L."/>
            <person name="Jones R.W."/>
            <person name="Kamoun S."/>
            <person name="Krampis K."/>
            <person name="Lamour K.H."/>
            <person name="Lee M.K."/>
            <person name="McDonald W.H."/>
            <person name="Medina M."/>
            <person name="Meijer H.J."/>
            <person name="Nordberg E.K."/>
            <person name="Maclean D.J."/>
            <person name="Ospina-Giraldo M.D."/>
            <person name="Morris P.F."/>
            <person name="Phuntumart V."/>
            <person name="Putnam N.H."/>
            <person name="Rash S."/>
            <person name="Rose J.K."/>
            <person name="Sakihama Y."/>
            <person name="Salamov A.A."/>
            <person name="Savidor A."/>
            <person name="Scheuring C.F."/>
            <person name="Smith B.M."/>
            <person name="Sobral B.W."/>
            <person name="Terry A."/>
            <person name="Torto-Alalibo T.A."/>
            <person name="Win J."/>
            <person name="Xu Z."/>
            <person name="Zhang H."/>
            <person name="Grigoriev I.V."/>
            <person name="Rokhsar D.S."/>
            <person name="Boore J.L."/>
        </authorList>
    </citation>
    <scope>NUCLEOTIDE SEQUENCE [LARGE SCALE GENOMIC DNA]</scope>
    <source>
        <strain evidence="1 2">P6497</strain>
    </source>
</reference>
<organism evidence="1 2">
    <name type="scientific">Phytophthora sojae (strain P6497)</name>
    <name type="common">Soybean stem and root rot agent</name>
    <name type="synonym">Phytophthora megasperma f. sp. glycines</name>
    <dbReference type="NCBI Taxonomy" id="1094619"/>
    <lineage>
        <taxon>Eukaryota</taxon>
        <taxon>Sar</taxon>
        <taxon>Stramenopiles</taxon>
        <taxon>Oomycota</taxon>
        <taxon>Peronosporomycetes</taxon>
        <taxon>Peronosporales</taxon>
        <taxon>Peronosporaceae</taxon>
        <taxon>Phytophthora</taxon>
    </lineage>
</organism>
<dbReference type="GeneID" id="20653760"/>
<keyword evidence="2" id="KW-1185">Reference proteome</keyword>
<dbReference type="Gene3D" id="1.25.40.20">
    <property type="entry name" value="Ankyrin repeat-containing domain"/>
    <property type="match status" value="2"/>
</dbReference>
<dbReference type="AlphaFoldDB" id="G4YMQ4"/>
<protein>
    <submittedName>
        <fullName evidence="1">Uncharacterized protein</fullName>
    </submittedName>
</protein>
<dbReference type="Proteomes" id="UP000002640">
    <property type="component" value="Unassembled WGS sequence"/>
</dbReference>
<dbReference type="PANTHER" id="PTHR46586">
    <property type="entry name" value="ANKYRIN REPEAT-CONTAINING PROTEIN"/>
    <property type="match status" value="1"/>
</dbReference>